<accession>A0A3L7AC44</accession>
<dbReference type="SUPFAM" id="SSF55729">
    <property type="entry name" value="Acyl-CoA N-acyltransferases (Nat)"/>
    <property type="match status" value="1"/>
</dbReference>
<feature type="binding site" evidence="4">
    <location>
        <position position="266"/>
    </location>
    <ligand>
        <name>1D-myo-inositol 2-(L-cysteinylamino)-2-deoxy-alpha-D-glucopyranoside</name>
        <dbReference type="ChEBI" id="CHEBI:58887"/>
    </ligand>
</feature>
<protein>
    <recommendedName>
        <fullName evidence="4">Mycothiol acetyltransferase</fullName>
        <shortName evidence="4">MSH acetyltransferase</shortName>
        <ecNumber evidence="4">2.3.1.189</ecNumber>
    </recommendedName>
    <alternativeName>
        <fullName evidence="4">Mycothiol synthase</fullName>
    </alternativeName>
</protein>
<sequence>MRVSRQIRTDRTVQGLDAALSDLISRAHATDNQPPFNDQTRIALATGSAQIITAENEAGTLLGVAVRDGAGFEAVIDPSARGLGHGGALIAALLDTPGGAEITSAWAHGDHPGAAALARRHAFSRKRVLYRLARALDAGTPSDARDTPPSLAITTFDADRDADDWVALNARVFATHPEQGAILRADLDARIAEDWFDPRSFLLVRDAATHALIAYNWLKIEPGSEDGEIYVIGVAEEAAGRGLGRHLMNAGLARFVELGLSTASLYVDDSNAGAVALYRSLGFETDTVDVQYRRPQPGVRS</sequence>
<evidence type="ECO:0000256" key="2">
    <source>
        <dbReference type="ARBA" id="ARBA00022737"/>
    </source>
</evidence>
<evidence type="ECO:0000256" key="3">
    <source>
        <dbReference type="ARBA" id="ARBA00023315"/>
    </source>
</evidence>
<feature type="domain" description="N-acetyltransferase" evidence="5">
    <location>
        <begin position="151"/>
        <end position="301"/>
    </location>
</feature>
<comment type="subunit">
    <text evidence="4">Monomer.</text>
</comment>
<keyword evidence="3 4" id="KW-0012">Acyltransferase</keyword>
<keyword evidence="7" id="KW-1185">Reference proteome</keyword>
<gene>
    <name evidence="4 6" type="primary">mshD</name>
    <name evidence="6" type="ORF">D9V32_02715</name>
</gene>
<dbReference type="InterPro" id="IPR000182">
    <property type="entry name" value="GNAT_dom"/>
</dbReference>
<feature type="binding site" evidence="4">
    <location>
        <begin position="74"/>
        <end position="76"/>
    </location>
    <ligand>
        <name>acetyl-CoA</name>
        <dbReference type="ChEBI" id="CHEBI:57288"/>
        <label>1</label>
    </ligand>
</feature>
<evidence type="ECO:0000256" key="4">
    <source>
        <dbReference type="HAMAP-Rule" id="MF_01698"/>
    </source>
</evidence>
<dbReference type="Gene3D" id="3.40.630.30">
    <property type="match status" value="1"/>
</dbReference>
<dbReference type="GO" id="GO:0010125">
    <property type="term" value="P:mycothiol biosynthetic process"/>
    <property type="evidence" value="ECO:0007669"/>
    <property type="project" value="UniProtKB-UniRule"/>
</dbReference>
<dbReference type="OrthoDB" id="3208058at2"/>
<dbReference type="GO" id="GO:0035447">
    <property type="term" value="F:mycothiol synthase activity"/>
    <property type="evidence" value="ECO:0007669"/>
    <property type="project" value="UniProtKB-UniRule"/>
</dbReference>
<dbReference type="PANTHER" id="PTHR43877">
    <property type="entry name" value="AMINOALKYLPHOSPHONATE N-ACETYLTRANSFERASE-RELATED-RELATED"/>
    <property type="match status" value="1"/>
</dbReference>
<evidence type="ECO:0000313" key="6">
    <source>
        <dbReference type="EMBL" id="RLP77380.1"/>
    </source>
</evidence>
<dbReference type="HAMAP" id="MF_01698">
    <property type="entry name" value="MshD"/>
    <property type="match status" value="1"/>
</dbReference>
<comment type="function">
    <text evidence="4">Catalyzes the transfer of acetyl from acetyl-CoA to desacetylmycothiol (Cys-GlcN-Ins) to form mycothiol.</text>
</comment>
<feature type="binding site" evidence="4">
    <location>
        <position position="178"/>
    </location>
    <ligand>
        <name>1D-myo-inositol 2-(L-cysteinylamino)-2-deoxy-alpha-D-glucopyranoside</name>
        <dbReference type="ChEBI" id="CHEBI:58887"/>
    </ligand>
</feature>
<dbReference type="AlphaFoldDB" id="A0A3L7AC44"/>
<feature type="binding site" evidence="4">
    <location>
        <begin position="239"/>
        <end position="245"/>
    </location>
    <ligand>
        <name>acetyl-CoA</name>
        <dbReference type="ChEBI" id="CHEBI:57288"/>
        <label>2</label>
    </ligand>
</feature>
<feature type="binding site" evidence="4">
    <location>
        <begin position="232"/>
        <end position="234"/>
    </location>
    <ligand>
        <name>acetyl-CoA</name>
        <dbReference type="ChEBI" id="CHEBI:57288"/>
        <label>2</label>
    </ligand>
</feature>
<dbReference type="InterPro" id="IPR017813">
    <property type="entry name" value="Mycothiol_AcTrfase"/>
</dbReference>
<dbReference type="PIRSF" id="PIRSF021524">
    <property type="entry name" value="MSH_acetyltransferase"/>
    <property type="match status" value="1"/>
</dbReference>
<keyword evidence="2 4" id="KW-0677">Repeat</keyword>
<comment type="caution">
    <text evidence="6">The sequence shown here is derived from an EMBL/GenBank/DDBJ whole genome shotgun (WGS) entry which is preliminary data.</text>
</comment>
<evidence type="ECO:0000313" key="7">
    <source>
        <dbReference type="Proteomes" id="UP000272503"/>
    </source>
</evidence>
<dbReference type="NCBIfam" id="TIGR03448">
    <property type="entry name" value="mycothiol_MshD"/>
    <property type="match status" value="1"/>
</dbReference>
<evidence type="ECO:0000259" key="5">
    <source>
        <dbReference type="PROSITE" id="PS51186"/>
    </source>
</evidence>
<comment type="similarity">
    <text evidence="4">Belongs to the acetyltransferase family. MshD subfamily.</text>
</comment>
<evidence type="ECO:0000256" key="1">
    <source>
        <dbReference type="ARBA" id="ARBA00022679"/>
    </source>
</evidence>
<dbReference type="InterPro" id="IPR016181">
    <property type="entry name" value="Acyl_CoA_acyltransferase"/>
</dbReference>
<reference evidence="6 7" key="1">
    <citation type="submission" date="2018-10" db="EMBL/GenBank/DDBJ databases">
        <authorList>
            <person name="Li J."/>
        </authorList>
    </citation>
    <scope>NUCLEOTIDE SEQUENCE [LARGE SCALE GENOMIC DNA]</scope>
    <source>
        <strain evidence="6 7">IF 016277</strain>
    </source>
</reference>
<dbReference type="EMBL" id="RCUX01000002">
    <property type="protein sequence ID" value="RLP77380.1"/>
    <property type="molecule type" value="Genomic_DNA"/>
</dbReference>
<proteinExistence type="inferred from homology"/>
<dbReference type="InterPro" id="IPR050832">
    <property type="entry name" value="Bact_Acetyltransf"/>
</dbReference>
<feature type="binding site" evidence="4">
    <location>
        <position position="219"/>
    </location>
    <ligand>
        <name>1D-myo-inositol 2-(L-cysteinylamino)-2-deoxy-alpha-D-glucopyranoside</name>
        <dbReference type="ChEBI" id="CHEBI:58887"/>
    </ligand>
</feature>
<name>A0A3L7AC44_9MICO</name>
<dbReference type="EC" id="2.3.1.189" evidence="4"/>
<dbReference type="Pfam" id="PF00583">
    <property type="entry name" value="Acetyltransf_1"/>
    <property type="match status" value="1"/>
</dbReference>
<dbReference type="CDD" id="cd04301">
    <property type="entry name" value="NAT_SF"/>
    <property type="match status" value="1"/>
</dbReference>
<feature type="binding site" evidence="4">
    <location>
        <position position="228"/>
    </location>
    <ligand>
        <name>1D-myo-inositol 2-(L-cysteinylamino)-2-deoxy-alpha-D-glucopyranoside</name>
        <dbReference type="ChEBI" id="CHEBI:58887"/>
    </ligand>
</feature>
<comment type="catalytic activity">
    <reaction evidence="4">
        <text>1D-myo-inositol 2-(L-cysteinylamino)-2-deoxy-alpha-D-glucopyranoside + acetyl-CoA = mycothiol + CoA + H(+)</text>
        <dbReference type="Rhea" id="RHEA:26172"/>
        <dbReference type="ChEBI" id="CHEBI:15378"/>
        <dbReference type="ChEBI" id="CHEBI:16768"/>
        <dbReference type="ChEBI" id="CHEBI:57287"/>
        <dbReference type="ChEBI" id="CHEBI:57288"/>
        <dbReference type="ChEBI" id="CHEBI:58887"/>
        <dbReference type="EC" id="2.3.1.189"/>
    </reaction>
</comment>
<dbReference type="PROSITE" id="PS51186">
    <property type="entry name" value="GNAT"/>
    <property type="match status" value="1"/>
</dbReference>
<dbReference type="Proteomes" id="UP000272503">
    <property type="component" value="Unassembled WGS sequence"/>
</dbReference>
<comment type="caution">
    <text evidence="4">Lacks conserved residue(s) required for the propagation of feature annotation.</text>
</comment>
<feature type="binding site" evidence="4">
    <location>
        <position position="38"/>
    </location>
    <ligand>
        <name>1D-myo-inositol 2-(L-cysteinylamino)-2-deoxy-alpha-D-glucopyranoside</name>
        <dbReference type="ChEBI" id="CHEBI:58887"/>
    </ligand>
</feature>
<organism evidence="6 7">
    <name type="scientific">Mycetocola tolaasinivorans</name>
    <dbReference type="NCBI Taxonomy" id="76635"/>
    <lineage>
        <taxon>Bacteria</taxon>
        <taxon>Bacillati</taxon>
        <taxon>Actinomycetota</taxon>
        <taxon>Actinomycetes</taxon>
        <taxon>Micrococcales</taxon>
        <taxon>Microbacteriaceae</taxon>
        <taxon>Mycetocola</taxon>
    </lineage>
</organism>
<keyword evidence="1 4" id="KW-0808">Transferase</keyword>